<organism evidence="2 3">
    <name type="scientific">Pseudofulvimonas gallinarii</name>
    <dbReference type="NCBI Taxonomy" id="634155"/>
    <lineage>
        <taxon>Bacteria</taxon>
        <taxon>Pseudomonadati</taxon>
        <taxon>Pseudomonadota</taxon>
        <taxon>Gammaproteobacteria</taxon>
        <taxon>Lysobacterales</taxon>
        <taxon>Rhodanobacteraceae</taxon>
        <taxon>Pseudofulvimonas</taxon>
    </lineage>
</organism>
<comment type="caution">
    <text evidence="2">The sequence shown here is derived from an EMBL/GenBank/DDBJ whole genome shotgun (WGS) entry which is preliminary data.</text>
</comment>
<evidence type="ECO:0000313" key="2">
    <source>
        <dbReference type="EMBL" id="TCS92877.1"/>
    </source>
</evidence>
<keyword evidence="1" id="KW-0472">Membrane</keyword>
<dbReference type="AlphaFoldDB" id="A0A4S3KTR0"/>
<gene>
    <name evidence="2" type="ORF">EDC25_13122</name>
</gene>
<reference evidence="2 3" key="1">
    <citation type="submission" date="2019-03" db="EMBL/GenBank/DDBJ databases">
        <title>Genomic Encyclopedia of Type Strains, Phase IV (KMG-IV): sequencing the most valuable type-strain genomes for metagenomic binning, comparative biology and taxonomic classification.</title>
        <authorList>
            <person name="Goeker M."/>
        </authorList>
    </citation>
    <scope>NUCLEOTIDE SEQUENCE [LARGE SCALE GENOMIC DNA]</scope>
    <source>
        <strain evidence="2 3">DSM 21944</strain>
    </source>
</reference>
<protein>
    <recommendedName>
        <fullName evidence="1">Inner membrane protein</fullName>
    </recommendedName>
</protein>
<dbReference type="RefSeq" id="WP_123521557.1">
    <property type="nucleotide sequence ID" value="NZ_JBHLWF010000001.1"/>
</dbReference>
<comment type="subcellular location">
    <subcellularLocation>
        <location evidence="1">Cell inner membrane</location>
        <topology evidence="1">Multi-pass membrane protein</topology>
    </subcellularLocation>
</comment>
<keyword evidence="1" id="KW-0997">Cell inner membrane</keyword>
<dbReference type="PIRSF" id="PIRSF016789">
    <property type="entry name" value="DUF454"/>
    <property type="match status" value="1"/>
</dbReference>
<evidence type="ECO:0000256" key="1">
    <source>
        <dbReference type="PIRNR" id="PIRNR016789"/>
    </source>
</evidence>
<dbReference type="Pfam" id="PF04304">
    <property type="entry name" value="DUF454"/>
    <property type="match status" value="1"/>
</dbReference>
<keyword evidence="1" id="KW-1003">Cell membrane</keyword>
<name>A0A4S3KTR0_9GAMM</name>
<dbReference type="InterPro" id="IPR007401">
    <property type="entry name" value="DUF454"/>
</dbReference>
<evidence type="ECO:0000313" key="3">
    <source>
        <dbReference type="Proteomes" id="UP000294599"/>
    </source>
</evidence>
<dbReference type="GO" id="GO:0005886">
    <property type="term" value="C:plasma membrane"/>
    <property type="evidence" value="ECO:0007669"/>
    <property type="project" value="UniProtKB-SubCell"/>
</dbReference>
<accession>A0A4S3KTR0</accession>
<dbReference type="Proteomes" id="UP000294599">
    <property type="component" value="Unassembled WGS sequence"/>
</dbReference>
<keyword evidence="3" id="KW-1185">Reference proteome</keyword>
<proteinExistence type="predicted"/>
<dbReference type="PANTHER" id="PTHR35813">
    <property type="entry name" value="INNER MEMBRANE PROTEIN YBAN"/>
    <property type="match status" value="1"/>
</dbReference>
<sequence length="129" mass="13713">MRWLLIVIGWLALTLGLLGALLPILPTTPFALLAAACFARASQRCHAMLLAMPVLGPALDDWQTRRGIALGNKVLALCMLWSGIVLTVTLSGLPMPLSLLLVGIATTVTVVLLRMPTLPGSSPGGHRRR</sequence>
<dbReference type="EMBL" id="SMAF01000031">
    <property type="protein sequence ID" value="TCS92877.1"/>
    <property type="molecule type" value="Genomic_DNA"/>
</dbReference>
<dbReference type="PANTHER" id="PTHR35813:SF1">
    <property type="entry name" value="INNER MEMBRANE PROTEIN YBAN"/>
    <property type="match status" value="1"/>
</dbReference>